<feature type="compositionally biased region" description="Low complexity" evidence="1">
    <location>
        <begin position="116"/>
        <end position="125"/>
    </location>
</feature>
<dbReference type="Proteomes" id="UP001174909">
    <property type="component" value="Unassembled WGS sequence"/>
</dbReference>
<feature type="region of interest" description="Disordered" evidence="1">
    <location>
        <begin position="32"/>
        <end position="73"/>
    </location>
</feature>
<organism evidence="2 3">
    <name type="scientific">Geodia barretti</name>
    <name type="common">Barrett's horny sponge</name>
    <dbReference type="NCBI Taxonomy" id="519541"/>
    <lineage>
        <taxon>Eukaryota</taxon>
        <taxon>Metazoa</taxon>
        <taxon>Porifera</taxon>
        <taxon>Demospongiae</taxon>
        <taxon>Heteroscleromorpha</taxon>
        <taxon>Tetractinellida</taxon>
        <taxon>Astrophorina</taxon>
        <taxon>Geodiidae</taxon>
        <taxon>Geodia</taxon>
    </lineage>
</organism>
<evidence type="ECO:0000313" key="3">
    <source>
        <dbReference type="Proteomes" id="UP001174909"/>
    </source>
</evidence>
<dbReference type="AlphaFoldDB" id="A0AA35WT54"/>
<name>A0AA35WT54_GEOBA</name>
<gene>
    <name evidence="2" type="ORF">GBAR_LOCUS15963</name>
</gene>
<keyword evidence="3" id="KW-1185">Reference proteome</keyword>
<protein>
    <submittedName>
        <fullName evidence="2">Uncharacterized protein</fullName>
    </submittedName>
</protein>
<reference evidence="2" key="1">
    <citation type="submission" date="2023-03" db="EMBL/GenBank/DDBJ databases">
        <authorList>
            <person name="Steffen K."/>
            <person name="Cardenas P."/>
        </authorList>
    </citation>
    <scope>NUCLEOTIDE SEQUENCE</scope>
</reference>
<sequence>MHSPAAAVQYSGGRKRCISSLQVTYHQEIHRPAPRLAQFNQPHNTSSGCGSIDHRPEEDGHSQEAGRFVPDDEDLDFYGPPSLVLPPCSMPGLPPPLPPPSSLAHWDPPPQKLHSAEPSSISESPPNLPPIPTVPYSPLFEHFRASLQEVMREQFASQRSLQCNHHPHCTCHQYCQIKEENQHRPSEVLNEDEDEHGQSIETSIDSGVCVEATHPPPSSTEEEMSLALIRLQTLAAVITTNLQQEELTS</sequence>
<feature type="compositionally biased region" description="Polar residues" evidence="1">
    <location>
        <begin position="38"/>
        <end position="49"/>
    </location>
</feature>
<feature type="compositionally biased region" description="Pro residues" evidence="1">
    <location>
        <begin position="89"/>
        <end position="111"/>
    </location>
</feature>
<dbReference type="EMBL" id="CASHTH010002313">
    <property type="protein sequence ID" value="CAI8028001.1"/>
    <property type="molecule type" value="Genomic_DNA"/>
</dbReference>
<comment type="caution">
    <text evidence="2">The sequence shown here is derived from an EMBL/GenBank/DDBJ whole genome shotgun (WGS) entry which is preliminary data.</text>
</comment>
<evidence type="ECO:0000256" key="1">
    <source>
        <dbReference type="SAM" id="MobiDB-lite"/>
    </source>
</evidence>
<accession>A0AA35WT54</accession>
<proteinExistence type="predicted"/>
<evidence type="ECO:0000313" key="2">
    <source>
        <dbReference type="EMBL" id="CAI8028001.1"/>
    </source>
</evidence>
<feature type="compositionally biased region" description="Basic and acidic residues" evidence="1">
    <location>
        <begin position="52"/>
        <end position="64"/>
    </location>
</feature>
<feature type="region of interest" description="Disordered" evidence="1">
    <location>
        <begin position="89"/>
        <end position="126"/>
    </location>
</feature>